<keyword evidence="7" id="KW-1185">Reference proteome</keyword>
<evidence type="ECO:0000313" key="7">
    <source>
        <dbReference type="Proteomes" id="UP000698752"/>
    </source>
</evidence>
<feature type="compositionally biased region" description="Low complexity" evidence="5">
    <location>
        <begin position="241"/>
        <end position="254"/>
    </location>
</feature>
<keyword evidence="1" id="KW-0963">Cytoplasm</keyword>
<dbReference type="InterPro" id="IPR036390">
    <property type="entry name" value="WH_DNA-bd_sf"/>
</dbReference>
<evidence type="ECO:0000256" key="3">
    <source>
        <dbReference type="ARBA" id="ARBA00022829"/>
    </source>
</evidence>
<evidence type="ECO:0000256" key="2">
    <source>
        <dbReference type="ARBA" id="ARBA00022618"/>
    </source>
</evidence>
<reference evidence="7" key="1">
    <citation type="journal article" date="2021" name="Syst. Appl. Microbiol.">
        <title>Roseomonas hellenica sp. nov., isolated from roots of wild-growing Alkanna tinctoria.</title>
        <authorList>
            <person name="Rat A."/>
            <person name="Naranjo H.D."/>
            <person name="Lebbe L."/>
            <person name="Cnockaert M."/>
            <person name="Krigas N."/>
            <person name="Grigoriadou K."/>
            <person name="Maloupa E."/>
            <person name="Willems A."/>
        </authorList>
    </citation>
    <scope>NUCLEOTIDE SEQUENCE [LARGE SCALE GENOMIC DNA]</scope>
    <source>
        <strain evidence="7">LMG 31159</strain>
    </source>
</reference>
<comment type="caution">
    <text evidence="6">The sequence shown here is derived from an EMBL/GenBank/DDBJ whole genome shotgun (WGS) entry which is preliminary data.</text>
</comment>
<dbReference type="InterPro" id="IPR036388">
    <property type="entry name" value="WH-like_DNA-bd_sf"/>
</dbReference>
<dbReference type="Proteomes" id="UP000698752">
    <property type="component" value="Unassembled WGS sequence"/>
</dbReference>
<dbReference type="Pfam" id="PF04079">
    <property type="entry name" value="SMC_ScpB"/>
    <property type="match status" value="1"/>
</dbReference>
<dbReference type="Gene3D" id="1.10.10.10">
    <property type="entry name" value="Winged helix-like DNA-binding domain superfamily/Winged helix DNA-binding domain"/>
    <property type="match status" value="2"/>
</dbReference>
<dbReference type="NCBIfam" id="TIGR00281">
    <property type="entry name" value="SMC-Scp complex subunit ScpB"/>
    <property type="match status" value="1"/>
</dbReference>
<dbReference type="SUPFAM" id="SSF46785">
    <property type="entry name" value="Winged helix' DNA-binding domain"/>
    <property type="match status" value="2"/>
</dbReference>
<organism evidence="6 7">
    <name type="scientific">Neoroseomonas terrae</name>
    <dbReference type="NCBI Taxonomy" id="424799"/>
    <lineage>
        <taxon>Bacteria</taxon>
        <taxon>Pseudomonadati</taxon>
        <taxon>Pseudomonadota</taxon>
        <taxon>Alphaproteobacteria</taxon>
        <taxon>Acetobacterales</taxon>
        <taxon>Acetobacteraceae</taxon>
        <taxon>Neoroseomonas</taxon>
    </lineage>
</organism>
<keyword evidence="4" id="KW-0131">Cell cycle</keyword>
<feature type="region of interest" description="Disordered" evidence="5">
    <location>
        <begin position="241"/>
        <end position="315"/>
    </location>
</feature>
<dbReference type="InterPro" id="IPR005234">
    <property type="entry name" value="ScpB_csome_segregation"/>
</dbReference>
<evidence type="ECO:0000256" key="4">
    <source>
        <dbReference type="ARBA" id="ARBA00023306"/>
    </source>
</evidence>
<evidence type="ECO:0000256" key="1">
    <source>
        <dbReference type="ARBA" id="ARBA00022490"/>
    </source>
</evidence>
<feature type="region of interest" description="Disordered" evidence="5">
    <location>
        <begin position="1"/>
        <end position="68"/>
    </location>
</feature>
<gene>
    <name evidence="6" type="primary">scpB</name>
    <name evidence="6" type="ORF">GXW78_07345</name>
</gene>
<dbReference type="PANTHER" id="PTHR34298">
    <property type="entry name" value="SEGREGATION AND CONDENSATION PROTEIN B"/>
    <property type="match status" value="1"/>
</dbReference>
<protein>
    <submittedName>
        <fullName evidence="6">SMC-Scp complex subunit ScpB</fullName>
    </submittedName>
</protein>
<dbReference type="EMBL" id="JAAEDI010000006">
    <property type="protein sequence ID" value="MBR0649470.1"/>
    <property type="molecule type" value="Genomic_DNA"/>
</dbReference>
<proteinExistence type="predicted"/>
<feature type="compositionally biased region" description="Low complexity" evidence="5">
    <location>
        <begin position="17"/>
        <end position="35"/>
    </location>
</feature>
<feature type="compositionally biased region" description="Low complexity" evidence="5">
    <location>
        <begin position="261"/>
        <end position="274"/>
    </location>
</feature>
<evidence type="ECO:0000256" key="5">
    <source>
        <dbReference type="SAM" id="MobiDB-lite"/>
    </source>
</evidence>
<sequence length="315" mass="31656">MTGAGAEGAVPRDEAAADGGEAGAPAEAGPATTAGQEPADDAAASAPREDDAPADSQGQDAPPEDAGLDPDLLAAAVRLAEALVFASDRPVTAAMLGAILPEELTAGTVMAALAEACEGRGVVLAEVAGGWAFRTAPDLAARLTKVVQAPRRLPRAAMEALSIIAYHQPCTRGEIEEIRGAALAQTTLEALLELGLVAPRGRREVPGRPTLWGTTPKFLEQFALKALSDLPRKEELVTAETGPALPLGPAAAPGRAPPAAEPSAADASLASEPAVTERDDTPGAPGPAVEGSEETAAEPEPEAAEGEDTPPTPAP</sequence>
<keyword evidence="2" id="KW-0132">Cell division</keyword>
<evidence type="ECO:0000313" key="6">
    <source>
        <dbReference type="EMBL" id="MBR0649470.1"/>
    </source>
</evidence>
<name>A0ABS5EEL6_9PROT</name>
<keyword evidence="3" id="KW-0159">Chromosome partition</keyword>
<feature type="compositionally biased region" description="Acidic residues" evidence="5">
    <location>
        <begin position="291"/>
        <end position="308"/>
    </location>
</feature>
<dbReference type="PANTHER" id="PTHR34298:SF2">
    <property type="entry name" value="SEGREGATION AND CONDENSATION PROTEIN B"/>
    <property type="match status" value="1"/>
</dbReference>
<accession>A0ABS5EEL6</accession>